<organism evidence="2 3">
    <name type="scientific">Cuscuta epithymum</name>
    <dbReference type="NCBI Taxonomy" id="186058"/>
    <lineage>
        <taxon>Eukaryota</taxon>
        <taxon>Viridiplantae</taxon>
        <taxon>Streptophyta</taxon>
        <taxon>Embryophyta</taxon>
        <taxon>Tracheophyta</taxon>
        <taxon>Spermatophyta</taxon>
        <taxon>Magnoliopsida</taxon>
        <taxon>eudicotyledons</taxon>
        <taxon>Gunneridae</taxon>
        <taxon>Pentapetalae</taxon>
        <taxon>asterids</taxon>
        <taxon>lamiids</taxon>
        <taxon>Solanales</taxon>
        <taxon>Convolvulaceae</taxon>
        <taxon>Cuscuteae</taxon>
        <taxon>Cuscuta</taxon>
        <taxon>Cuscuta subgen. Cuscuta</taxon>
    </lineage>
</organism>
<evidence type="ECO:0000256" key="1">
    <source>
        <dbReference type="SAM" id="MobiDB-lite"/>
    </source>
</evidence>
<dbReference type="Proteomes" id="UP001152523">
    <property type="component" value="Unassembled WGS sequence"/>
</dbReference>
<proteinExistence type="predicted"/>
<keyword evidence="3" id="KW-1185">Reference proteome</keyword>
<feature type="compositionally biased region" description="Polar residues" evidence="1">
    <location>
        <begin position="47"/>
        <end position="63"/>
    </location>
</feature>
<evidence type="ECO:0000313" key="3">
    <source>
        <dbReference type="Proteomes" id="UP001152523"/>
    </source>
</evidence>
<dbReference type="EMBL" id="CAMAPF010000053">
    <property type="protein sequence ID" value="CAH9085692.1"/>
    <property type="molecule type" value="Genomic_DNA"/>
</dbReference>
<comment type="caution">
    <text evidence="2">The sequence shown here is derived from an EMBL/GenBank/DDBJ whole genome shotgun (WGS) entry which is preliminary data.</text>
</comment>
<sequence>MWQPRTKVSSYSRTNKRVTLKMDDHNKGQDSSWLVIEDGETAVSRRSGPTRSFSQPLDHNQSVKIKRNHKSSTRVLGNESRRGKVLVRTLSDQTSKYPLDDDRATTTDSSSISTPKTLWSGERGGHSHNVWRPSYMNTTESVKALRQLYEYD</sequence>
<evidence type="ECO:0000313" key="2">
    <source>
        <dbReference type="EMBL" id="CAH9085692.1"/>
    </source>
</evidence>
<accession>A0AAV0CUE8</accession>
<gene>
    <name evidence="2" type="ORF">CEPIT_LOCUS9480</name>
</gene>
<feature type="region of interest" description="Disordered" evidence="1">
    <location>
        <begin position="41"/>
        <end position="125"/>
    </location>
</feature>
<dbReference type="AlphaFoldDB" id="A0AAV0CUE8"/>
<protein>
    <submittedName>
        <fullName evidence="2">Uncharacterized protein</fullName>
    </submittedName>
</protein>
<reference evidence="2" key="1">
    <citation type="submission" date="2022-07" db="EMBL/GenBank/DDBJ databases">
        <authorList>
            <person name="Macas J."/>
            <person name="Novak P."/>
            <person name="Neumann P."/>
        </authorList>
    </citation>
    <scope>NUCLEOTIDE SEQUENCE</scope>
</reference>
<name>A0AAV0CUE8_9ASTE</name>